<dbReference type="EMBL" id="JAMKPW020000006">
    <property type="protein sequence ID" value="KAK8217171.1"/>
    <property type="molecule type" value="Genomic_DNA"/>
</dbReference>
<evidence type="ECO:0000313" key="2">
    <source>
        <dbReference type="Proteomes" id="UP001320706"/>
    </source>
</evidence>
<comment type="caution">
    <text evidence="1">The sequence shown here is derived from an EMBL/GenBank/DDBJ whole genome shotgun (WGS) entry which is preliminary data.</text>
</comment>
<name>A0ACC3SP96_9PEZI</name>
<protein>
    <submittedName>
        <fullName evidence="1">Uncharacterized protein</fullName>
    </submittedName>
</protein>
<reference evidence="1" key="1">
    <citation type="submission" date="2024-02" db="EMBL/GenBank/DDBJ databases">
        <title>Metagenome Assembled Genome of Zalaria obscura JY119.</title>
        <authorList>
            <person name="Vighnesh L."/>
            <person name="Jagadeeshwari U."/>
            <person name="Venkata Ramana C."/>
            <person name="Sasikala C."/>
        </authorList>
    </citation>
    <scope>NUCLEOTIDE SEQUENCE</scope>
    <source>
        <strain evidence="1">JY119</strain>
    </source>
</reference>
<dbReference type="Proteomes" id="UP001320706">
    <property type="component" value="Unassembled WGS sequence"/>
</dbReference>
<gene>
    <name evidence="1" type="ORF">M8818_001423</name>
</gene>
<evidence type="ECO:0000313" key="1">
    <source>
        <dbReference type="EMBL" id="KAK8217171.1"/>
    </source>
</evidence>
<keyword evidence="2" id="KW-1185">Reference proteome</keyword>
<proteinExistence type="predicted"/>
<organism evidence="1 2">
    <name type="scientific">Zalaria obscura</name>
    <dbReference type="NCBI Taxonomy" id="2024903"/>
    <lineage>
        <taxon>Eukaryota</taxon>
        <taxon>Fungi</taxon>
        <taxon>Dikarya</taxon>
        <taxon>Ascomycota</taxon>
        <taxon>Pezizomycotina</taxon>
        <taxon>Dothideomycetes</taxon>
        <taxon>Dothideomycetidae</taxon>
        <taxon>Dothideales</taxon>
        <taxon>Zalariaceae</taxon>
        <taxon>Zalaria</taxon>
    </lineage>
</organism>
<sequence length="106" mass="12129">MRQHNHYYDIEKHSRNKFCWVDAKVAHWNVDHIYPCIDKTCPTKNRKIPSNGTERYARQLTLGMFRDGRAIRGCGGSGTVCNHASAATGHVEHTRAEVYVRNTDEA</sequence>
<accession>A0ACC3SP96</accession>